<evidence type="ECO:0000313" key="4">
    <source>
        <dbReference type="EMBL" id="GGI86614.1"/>
    </source>
</evidence>
<dbReference type="Pfam" id="PF12690">
    <property type="entry name" value="BsuPI"/>
    <property type="match status" value="1"/>
</dbReference>
<dbReference type="Proteomes" id="UP000613743">
    <property type="component" value="Unassembled WGS sequence"/>
</dbReference>
<gene>
    <name evidence="4" type="ORF">GCM10009332_25000</name>
</gene>
<proteinExistence type="predicted"/>
<evidence type="ECO:0000259" key="3">
    <source>
        <dbReference type="Pfam" id="PF12690"/>
    </source>
</evidence>
<feature type="domain" description="Intracellular proteinase inhibitor BsuPI" evidence="3">
    <location>
        <begin position="127"/>
        <end position="222"/>
    </location>
</feature>
<dbReference type="EMBL" id="BMPZ01000007">
    <property type="protein sequence ID" value="GGI86614.1"/>
    <property type="molecule type" value="Genomic_DNA"/>
</dbReference>
<dbReference type="Gene3D" id="2.60.40.2360">
    <property type="entry name" value="Intracellular proteinase inhibitor BsuPI"/>
    <property type="match status" value="1"/>
</dbReference>
<keyword evidence="2" id="KW-0732">Signal</keyword>
<reference evidence="4" key="2">
    <citation type="submission" date="2020-09" db="EMBL/GenBank/DDBJ databases">
        <authorList>
            <person name="Sun Q."/>
            <person name="Ohkuma M."/>
        </authorList>
    </citation>
    <scope>NUCLEOTIDE SEQUENCE</scope>
    <source>
        <strain evidence="4">JCM 30804</strain>
    </source>
</reference>
<dbReference type="PROSITE" id="PS51257">
    <property type="entry name" value="PROKAR_LIPOPROTEIN"/>
    <property type="match status" value="1"/>
</dbReference>
<sequence length="244" mass="26318">MKLFKTTSVALAVIAVLSVTACNEQKVESKPTNPSDGDKTQQLEVEQPQVAAVTSGAEQPQATQQQESASNRGHKAELTQGLKAAEVSQLLSQQVEQVVDIGSLKQKGAKELAMLTPLTGKLKVARSFDVQLGLKVTLTATNTTQVSVPLVFSSGKTADLEIVDNMGKTVWRWSNDMMFTQALSEKQLIAGRDISTSFYIPKDVLESLKGEGYRLRAILAAKVQEADTPAMAPVEKAFDVPNLM</sequence>
<protein>
    <recommendedName>
        <fullName evidence="3">Intracellular proteinase inhibitor BsuPI domain-containing protein</fullName>
    </recommendedName>
</protein>
<feature type="region of interest" description="Disordered" evidence="1">
    <location>
        <begin position="49"/>
        <end position="76"/>
    </location>
</feature>
<dbReference type="InterPro" id="IPR020481">
    <property type="entry name" value="Intracell_prot_inh_BsuPI"/>
</dbReference>
<dbReference type="AlphaFoldDB" id="A0A917JXC0"/>
<evidence type="ECO:0000313" key="5">
    <source>
        <dbReference type="Proteomes" id="UP000613743"/>
    </source>
</evidence>
<evidence type="ECO:0000256" key="2">
    <source>
        <dbReference type="SAM" id="SignalP"/>
    </source>
</evidence>
<dbReference type="RefSeq" id="WP_188921440.1">
    <property type="nucleotide sequence ID" value="NZ_BMPZ01000007.1"/>
</dbReference>
<evidence type="ECO:0000256" key="1">
    <source>
        <dbReference type="SAM" id="MobiDB-lite"/>
    </source>
</evidence>
<comment type="caution">
    <text evidence="4">The sequence shown here is derived from an EMBL/GenBank/DDBJ whole genome shotgun (WGS) entry which is preliminary data.</text>
</comment>
<dbReference type="InterPro" id="IPR038144">
    <property type="entry name" value="IPI"/>
</dbReference>
<organism evidence="4 5">
    <name type="scientific">Shewanella gelidii</name>
    <dbReference type="NCBI Taxonomy" id="1642821"/>
    <lineage>
        <taxon>Bacteria</taxon>
        <taxon>Pseudomonadati</taxon>
        <taxon>Pseudomonadota</taxon>
        <taxon>Gammaproteobacteria</taxon>
        <taxon>Alteromonadales</taxon>
        <taxon>Shewanellaceae</taxon>
        <taxon>Shewanella</taxon>
    </lineage>
</organism>
<feature type="signal peptide" evidence="2">
    <location>
        <begin position="1"/>
        <end position="21"/>
    </location>
</feature>
<feature type="compositionally biased region" description="Polar residues" evidence="1">
    <location>
        <begin position="56"/>
        <end position="71"/>
    </location>
</feature>
<reference evidence="4" key="1">
    <citation type="journal article" date="2014" name="Int. J. Syst. Evol. Microbiol.">
        <title>Complete genome sequence of Corynebacterium casei LMG S-19264T (=DSM 44701T), isolated from a smear-ripened cheese.</title>
        <authorList>
            <consortium name="US DOE Joint Genome Institute (JGI-PGF)"/>
            <person name="Walter F."/>
            <person name="Albersmeier A."/>
            <person name="Kalinowski J."/>
            <person name="Ruckert C."/>
        </authorList>
    </citation>
    <scope>NUCLEOTIDE SEQUENCE</scope>
    <source>
        <strain evidence="4">JCM 30804</strain>
    </source>
</reference>
<accession>A0A917JXC0</accession>
<keyword evidence="5" id="KW-1185">Reference proteome</keyword>
<feature type="chain" id="PRO_5037241118" description="Intracellular proteinase inhibitor BsuPI domain-containing protein" evidence="2">
    <location>
        <begin position="22"/>
        <end position="244"/>
    </location>
</feature>
<name>A0A917JXC0_9GAMM</name>